<feature type="region of interest" description="Disordered" evidence="1">
    <location>
        <begin position="73"/>
        <end position="101"/>
    </location>
</feature>
<reference evidence="2 3" key="1">
    <citation type="journal article" date="2024" name="Plant J.">
        <title>Genome sequences and population genomics reveal climatic adaptation and genomic divergence between two closely related sweetgum species.</title>
        <authorList>
            <person name="Xu W.Q."/>
            <person name="Ren C.Q."/>
            <person name="Zhang X.Y."/>
            <person name="Comes H.P."/>
            <person name="Liu X.H."/>
            <person name="Li Y.G."/>
            <person name="Kettle C.J."/>
            <person name="Jalonen R."/>
            <person name="Gaisberger H."/>
            <person name="Ma Y.Z."/>
            <person name="Qiu Y.X."/>
        </authorList>
    </citation>
    <scope>NUCLEOTIDE SEQUENCE [LARGE SCALE GENOMIC DNA]</scope>
    <source>
        <strain evidence="2">Hangzhou</strain>
    </source>
</reference>
<proteinExistence type="predicted"/>
<accession>A0AAP0R5W2</accession>
<dbReference type="EMBL" id="JBBPBK010000048">
    <property type="protein sequence ID" value="KAK9266851.1"/>
    <property type="molecule type" value="Genomic_DNA"/>
</dbReference>
<organism evidence="2 3">
    <name type="scientific">Liquidambar formosana</name>
    <name type="common">Formosan gum</name>
    <dbReference type="NCBI Taxonomy" id="63359"/>
    <lineage>
        <taxon>Eukaryota</taxon>
        <taxon>Viridiplantae</taxon>
        <taxon>Streptophyta</taxon>
        <taxon>Embryophyta</taxon>
        <taxon>Tracheophyta</taxon>
        <taxon>Spermatophyta</taxon>
        <taxon>Magnoliopsida</taxon>
        <taxon>eudicotyledons</taxon>
        <taxon>Gunneridae</taxon>
        <taxon>Pentapetalae</taxon>
        <taxon>Saxifragales</taxon>
        <taxon>Altingiaceae</taxon>
        <taxon>Liquidambar</taxon>
    </lineage>
</organism>
<dbReference type="Proteomes" id="UP001415857">
    <property type="component" value="Unassembled WGS sequence"/>
</dbReference>
<protein>
    <submittedName>
        <fullName evidence="2">Uncharacterized protein</fullName>
    </submittedName>
</protein>
<dbReference type="AlphaFoldDB" id="A0AAP0R5W2"/>
<name>A0AAP0R5W2_LIQFO</name>
<sequence length="149" mass="15651">MCGPSAEFRGRDLGLARCVREGVMEVQLPLLCAGPSSSGGRRVSGANGLEARPHRAGMTCSLDSHTLLAVSTDTSQTVADDTRGGRGADGEGDDDVDGDDELRVVDGVDTGGNLLTNIEKNEIFSKQNILYPELAFTRSRVTLEGDALA</sequence>
<evidence type="ECO:0000256" key="1">
    <source>
        <dbReference type="SAM" id="MobiDB-lite"/>
    </source>
</evidence>
<comment type="caution">
    <text evidence="2">The sequence shown here is derived from an EMBL/GenBank/DDBJ whole genome shotgun (WGS) entry which is preliminary data.</text>
</comment>
<keyword evidence="3" id="KW-1185">Reference proteome</keyword>
<feature type="compositionally biased region" description="Acidic residues" evidence="1">
    <location>
        <begin position="90"/>
        <end position="100"/>
    </location>
</feature>
<evidence type="ECO:0000313" key="3">
    <source>
        <dbReference type="Proteomes" id="UP001415857"/>
    </source>
</evidence>
<evidence type="ECO:0000313" key="2">
    <source>
        <dbReference type="EMBL" id="KAK9266851.1"/>
    </source>
</evidence>
<gene>
    <name evidence="2" type="ORF">L1049_027110</name>
</gene>
<feature type="compositionally biased region" description="Basic and acidic residues" evidence="1">
    <location>
        <begin position="80"/>
        <end position="89"/>
    </location>
</feature>